<evidence type="ECO:0000313" key="7">
    <source>
        <dbReference type="Proteomes" id="UP000266677"/>
    </source>
</evidence>
<dbReference type="Gene3D" id="1.10.10.10">
    <property type="entry name" value="Winged helix-like DNA-binding domain superfamily/Winged helix DNA-binding domain"/>
    <property type="match status" value="1"/>
</dbReference>
<feature type="domain" description="HTH rpiR-type" evidence="4">
    <location>
        <begin position="3"/>
        <end position="79"/>
    </location>
</feature>
<protein>
    <submittedName>
        <fullName evidence="6">MurR/RpiR family transcriptional regulator</fullName>
    </submittedName>
</protein>
<dbReference type="SUPFAM" id="SSF53697">
    <property type="entry name" value="SIS domain"/>
    <property type="match status" value="1"/>
</dbReference>
<dbReference type="Proteomes" id="UP000266677">
    <property type="component" value="Unassembled WGS sequence"/>
</dbReference>
<dbReference type="EMBL" id="QZFU01000036">
    <property type="protein sequence ID" value="RJO70874.1"/>
    <property type="molecule type" value="Genomic_DNA"/>
</dbReference>
<dbReference type="PROSITE" id="PS51071">
    <property type="entry name" value="HTH_RPIR"/>
    <property type="match status" value="1"/>
</dbReference>
<dbReference type="InterPro" id="IPR047640">
    <property type="entry name" value="RpiR-like"/>
</dbReference>
<dbReference type="Gene3D" id="3.40.50.10490">
    <property type="entry name" value="Glucose-6-phosphate isomerase like protein, domain 1"/>
    <property type="match status" value="1"/>
</dbReference>
<dbReference type="AlphaFoldDB" id="A0A3A4K319"/>
<sequence>MRESLAERIAGKLAGMPPAERVVAEYLRRHSEEALLATAQQIATATETSDATVVRTVKSLGYGSLQELRRELAMEVALSRGPEVDRSAVGDSVLERVFAAAAVDLTKTLRSIPVDDFTRAVQLLAEAETVHAFGMGVNGLLAEYLAMRLTRIGRRARASRVGGLALAEDLLRLCETDVMVLYLTPPIANDYQVALDHAATVGARVLVIVDELCAPLVDKVDVVLPAYRTCRTMDGQRLGGEVLTTALVVSLTLRDEPAATVSAETLTALAARLVTDGRDAAHTRKRVKP</sequence>
<evidence type="ECO:0000256" key="1">
    <source>
        <dbReference type="ARBA" id="ARBA00023015"/>
    </source>
</evidence>
<organism evidence="6 7">
    <name type="scientific">Nocardia panacis</name>
    <dbReference type="NCBI Taxonomy" id="2340916"/>
    <lineage>
        <taxon>Bacteria</taxon>
        <taxon>Bacillati</taxon>
        <taxon>Actinomycetota</taxon>
        <taxon>Actinomycetes</taxon>
        <taxon>Mycobacteriales</taxon>
        <taxon>Nocardiaceae</taxon>
        <taxon>Nocardia</taxon>
    </lineage>
</organism>
<dbReference type="InterPro" id="IPR046348">
    <property type="entry name" value="SIS_dom_sf"/>
</dbReference>
<evidence type="ECO:0000256" key="2">
    <source>
        <dbReference type="ARBA" id="ARBA00023125"/>
    </source>
</evidence>
<dbReference type="GO" id="GO:0003700">
    <property type="term" value="F:DNA-binding transcription factor activity"/>
    <property type="evidence" value="ECO:0007669"/>
    <property type="project" value="InterPro"/>
</dbReference>
<keyword evidence="3" id="KW-0804">Transcription</keyword>
<evidence type="ECO:0000259" key="4">
    <source>
        <dbReference type="PROSITE" id="PS51071"/>
    </source>
</evidence>
<dbReference type="GO" id="GO:0097367">
    <property type="term" value="F:carbohydrate derivative binding"/>
    <property type="evidence" value="ECO:0007669"/>
    <property type="project" value="InterPro"/>
</dbReference>
<dbReference type="CDD" id="cd05013">
    <property type="entry name" value="SIS_RpiR"/>
    <property type="match status" value="1"/>
</dbReference>
<keyword evidence="7" id="KW-1185">Reference proteome</keyword>
<keyword evidence="2" id="KW-0238">DNA-binding</keyword>
<dbReference type="GO" id="GO:1901135">
    <property type="term" value="P:carbohydrate derivative metabolic process"/>
    <property type="evidence" value="ECO:0007669"/>
    <property type="project" value="InterPro"/>
</dbReference>
<evidence type="ECO:0000313" key="6">
    <source>
        <dbReference type="EMBL" id="RJO70874.1"/>
    </source>
</evidence>
<dbReference type="InterPro" id="IPR035472">
    <property type="entry name" value="RpiR-like_SIS"/>
</dbReference>
<reference evidence="6 7" key="1">
    <citation type="submission" date="2018-09" db="EMBL/GenBank/DDBJ databases">
        <title>YIM PH21274 draft genome.</title>
        <authorList>
            <person name="Miao C."/>
        </authorList>
    </citation>
    <scope>NUCLEOTIDE SEQUENCE [LARGE SCALE GENOMIC DNA]</scope>
    <source>
        <strain evidence="6 7">YIM PH 21724</strain>
    </source>
</reference>
<dbReference type="InterPro" id="IPR000281">
    <property type="entry name" value="HTH_RpiR"/>
</dbReference>
<proteinExistence type="predicted"/>
<dbReference type="SUPFAM" id="SSF46689">
    <property type="entry name" value="Homeodomain-like"/>
    <property type="match status" value="1"/>
</dbReference>
<name>A0A3A4K319_9NOCA</name>
<accession>A0A3A4K319</accession>
<dbReference type="GO" id="GO:0003677">
    <property type="term" value="F:DNA binding"/>
    <property type="evidence" value="ECO:0007669"/>
    <property type="project" value="UniProtKB-KW"/>
</dbReference>
<dbReference type="InterPro" id="IPR009057">
    <property type="entry name" value="Homeodomain-like_sf"/>
</dbReference>
<evidence type="ECO:0000259" key="5">
    <source>
        <dbReference type="PROSITE" id="PS51464"/>
    </source>
</evidence>
<dbReference type="OrthoDB" id="3808596at2"/>
<dbReference type="Pfam" id="PF01418">
    <property type="entry name" value="HTH_6"/>
    <property type="match status" value="1"/>
</dbReference>
<comment type="caution">
    <text evidence="6">The sequence shown here is derived from an EMBL/GenBank/DDBJ whole genome shotgun (WGS) entry which is preliminary data.</text>
</comment>
<gene>
    <name evidence="6" type="ORF">D5S18_27205</name>
</gene>
<dbReference type="InterPro" id="IPR036388">
    <property type="entry name" value="WH-like_DNA-bd_sf"/>
</dbReference>
<evidence type="ECO:0000256" key="3">
    <source>
        <dbReference type="ARBA" id="ARBA00023163"/>
    </source>
</evidence>
<dbReference type="PROSITE" id="PS51464">
    <property type="entry name" value="SIS"/>
    <property type="match status" value="1"/>
</dbReference>
<dbReference type="PANTHER" id="PTHR30514">
    <property type="entry name" value="GLUCOKINASE"/>
    <property type="match status" value="1"/>
</dbReference>
<dbReference type="RefSeq" id="WP_120043931.1">
    <property type="nucleotide sequence ID" value="NZ_QZFU01000036.1"/>
</dbReference>
<feature type="domain" description="SIS" evidence="5">
    <location>
        <begin position="120"/>
        <end position="253"/>
    </location>
</feature>
<keyword evidence="1" id="KW-0805">Transcription regulation</keyword>
<dbReference type="InterPro" id="IPR001347">
    <property type="entry name" value="SIS_dom"/>
</dbReference>